<dbReference type="EMBL" id="KN646051">
    <property type="protein sequence ID" value="KHN39921.1"/>
    <property type="molecule type" value="Genomic_DNA"/>
</dbReference>
<evidence type="ECO:0000256" key="11">
    <source>
        <dbReference type="SAM" id="Phobius"/>
    </source>
</evidence>
<name>A0A0B2RZM4_GLYSO</name>
<keyword evidence="11" id="KW-1133">Transmembrane helix</keyword>
<dbReference type="PROSITE" id="PS00086">
    <property type="entry name" value="CYTOCHROME_P450"/>
    <property type="match status" value="1"/>
</dbReference>
<protein>
    <submittedName>
        <fullName evidence="12">Cytochrome P450 71D8</fullName>
        <ecNumber evidence="12">1.14.-.-</ecNumber>
    </submittedName>
</protein>
<dbReference type="InterPro" id="IPR017972">
    <property type="entry name" value="Cyt_P450_CS"/>
</dbReference>
<dbReference type="PANTHER" id="PTHR47953:SF16">
    <property type="entry name" value="CYTOCHROME P450 71D8"/>
    <property type="match status" value="1"/>
</dbReference>
<evidence type="ECO:0000256" key="4">
    <source>
        <dbReference type="ARBA" id="ARBA00022723"/>
    </source>
</evidence>
<keyword evidence="10" id="KW-0175">Coiled coil</keyword>
<keyword evidence="7 9" id="KW-0503">Monooxygenase</keyword>
<dbReference type="AlphaFoldDB" id="A0A0B2RZM4"/>
<dbReference type="InterPro" id="IPR036396">
    <property type="entry name" value="Cyt_P450_sf"/>
</dbReference>
<dbReference type="GO" id="GO:0005506">
    <property type="term" value="F:iron ion binding"/>
    <property type="evidence" value="ECO:0007669"/>
    <property type="project" value="InterPro"/>
</dbReference>
<feature type="transmembrane region" description="Helical" evidence="11">
    <location>
        <begin position="448"/>
        <end position="467"/>
    </location>
</feature>
<evidence type="ECO:0000256" key="6">
    <source>
        <dbReference type="ARBA" id="ARBA00023004"/>
    </source>
</evidence>
<proteinExistence type="inferred from homology"/>
<keyword evidence="5 9" id="KW-0560">Oxidoreductase</keyword>
<dbReference type="PRINTS" id="PR00463">
    <property type="entry name" value="EP450I"/>
</dbReference>
<keyword evidence="11" id="KW-0812">Transmembrane</keyword>
<evidence type="ECO:0000256" key="8">
    <source>
        <dbReference type="PIRSR" id="PIRSR602401-1"/>
    </source>
</evidence>
<comment type="cofactor">
    <cofactor evidence="1 8">
        <name>heme</name>
        <dbReference type="ChEBI" id="CHEBI:30413"/>
    </cofactor>
</comment>
<dbReference type="Proteomes" id="UP000053555">
    <property type="component" value="Unassembled WGS sequence"/>
</dbReference>
<feature type="binding site" description="axial binding residue" evidence="8">
    <location>
        <position position="446"/>
    </location>
    <ligand>
        <name>heme</name>
        <dbReference type="ChEBI" id="CHEBI:30413"/>
    </ligand>
    <ligandPart>
        <name>Fe</name>
        <dbReference type="ChEBI" id="CHEBI:18248"/>
    </ligandPart>
</feature>
<evidence type="ECO:0000256" key="1">
    <source>
        <dbReference type="ARBA" id="ARBA00001971"/>
    </source>
</evidence>
<organism evidence="12">
    <name type="scientific">Glycine soja</name>
    <name type="common">Wild soybean</name>
    <dbReference type="NCBI Taxonomy" id="3848"/>
    <lineage>
        <taxon>Eukaryota</taxon>
        <taxon>Viridiplantae</taxon>
        <taxon>Streptophyta</taxon>
        <taxon>Embryophyta</taxon>
        <taxon>Tracheophyta</taxon>
        <taxon>Spermatophyta</taxon>
        <taxon>Magnoliopsida</taxon>
        <taxon>eudicotyledons</taxon>
        <taxon>Gunneridae</taxon>
        <taxon>Pentapetalae</taxon>
        <taxon>rosids</taxon>
        <taxon>fabids</taxon>
        <taxon>Fabales</taxon>
        <taxon>Fabaceae</taxon>
        <taxon>Papilionoideae</taxon>
        <taxon>50 kb inversion clade</taxon>
        <taxon>NPAAA clade</taxon>
        <taxon>indigoferoid/millettioid clade</taxon>
        <taxon>Phaseoleae</taxon>
        <taxon>Glycine</taxon>
        <taxon>Glycine subgen. Soja</taxon>
    </lineage>
</organism>
<evidence type="ECO:0000256" key="3">
    <source>
        <dbReference type="ARBA" id="ARBA00022617"/>
    </source>
</evidence>
<accession>A0A0B2RZM4</accession>
<feature type="coiled-coil region" evidence="10">
    <location>
        <begin position="237"/>
        <end position="272"/>
    </location>
</feature>
<keyword evidence="6 8" id="KW-0408">Iron</keyword>
<gene>
    <name evidence="12" type="ORF">glysoja_045120</name>
</gene>
<keyword evidence="11" id="KW-0472">Membrane</keyword>
<dbReference type="InterPro" id="IPR052306">
    <property type="entry name" value="CYP450_71D"/>
</dbReference>
<dbReference type="Pfam" id="PF00067">
    <property type="entry name" value="p450"/>
    <property type="match status" value="1"/>
</dbReference>
<dbReference type="PRINTS" id="PR00385">
    <property type="entry name" value="P450"/>
</dbReference>
<evidence type="ECO:0000256" key="10">
    <source>
        <dbReference type="SAM" id="Coils"/>
    </source>
</evidence>
<evidence type="ECO:0000313" key="12">
    <source>
        <dbReference type="EMBL" id="KHN39921.1"/>
    </source>
</evidence>
<keyword evidence="3 8" id="KW-0349">Heme</keyword>
<dbReference type="Gene3D" id="1.10.630.10">
    <property type="entry name" value="Cytochrome P450"/>
    <property type="match status" value="1"/>
</dbReference>
<dbReference type="SUPFAM" id="SSF48264">
    <property type="entry name" value="Cytochrome P450"/>
    <property type="match status" value="1"/>
</dbReference>
<dbReference type="GO" id="GO:0020037">
    <property type="term" value="F:heme binding"/>
    <property type="evidence" value="ECO:0007669"/>
    <property type="project" value="InterPro"/>
</dbReference>
<dbReference type="GO" id="GO:0016705">
    <property type="term" value="F:oxidoreductase activity, acting on paired donors, with incorporation or reduction of molecular oxygen"/>
    <property type="evidence" value="ECO:0007669"/>
    <property type="project" value="InterPro"/>
</dbReference>
<dbReference type="InterPro" id="IPR002401">
    <property type="entry name" value="Cyt_P450_E_grp-I"/>
</dbReference>
<reference evidence="12" key="1">
    <citation type="submission" date="2014-07" db="EMBL/GenBank/DDBJ databases">
        <title>Identification of a novel salt tolerance gene in wild soybean by whole-genome sequencing.</title>
        <authorList>
            <person name="Lam H.-M."/>
            <person name="Qi X."/>
            <person name="Li M.-W."/>
            <person name="Liu X."/>
            <person name="Xie M."/>
            <person name="Ni M."/>
            <person name="Xu X."/>
        </authorList>
    </citation>
    <scope>NUCLEOTIDE SEQUENCE [LARGE SCALE GENOMIC DNA]</scope>
    <source>
        <tissue evidence="12">Root</tissue>
    </source>
</reference>
<evidence type="ECO:0000256" key="5">
    <source>
        <dbReference type="ARBA" id="ARBA00023002"/>
    </source>
</evidence>
<sequence length="508" mass="57470">MEAQTYFLVIALFFLLHLLAKYYKLKTNVSHTLPPGPKKLPIIGNLHQLAAAGSLPHHALKKLSKKYGPLMHLQLGEISAVVASSPKMAKEIVKTHDVSFLQRPYFVAGEIMTYGGLGIAFAQYGDHWRQMRKICVTEVLSVKRVQSFASIREDEAAKFINSIRESAGSTINLTSRIFSLICASISRVAFGGIYKEQDEFVVSLIRRIVEIGGGFDLADLFPSIPFLYFITGKMAKLKKLHKQVDKLLETIVKEHQEKHKRAKEDGAEIEDEDYIDVLLRIQQQSDTLNINMTTNNIKALILDIFAAGTDTSASTLEWAMAEMMRNPRVREKAQAELRQAFRGKEIIHESDLEQLTYLKLVIKETFRVHPPTPLLLPRECSQLTIIDGYEIPAKTKVMVNVYAVCKDPKYWVDAEMFVPERFEASSIDFKGNNFEYLPFGGGRRICPGMTFGLATIMLPLALLLYHFNWELPNKIKPENMDMAEQFGVAIGRKNELHLIPSVNDLCVH</sequence>
<dbReference type="InterPro" id="IPR001128">
    <property type="entry name" value="Cyt_P450"/>
</dbReference>
<dbReference type="PANTHER" id="PTHR47953">
    <property type="entry name" value="OS08G0105600 PROTEIN"/>
    <property type="match status" value="1"/>
</dbReference>
<keyword evidence="4 8" id="KW-0479">Metal-binding</keyword>
<evidence type="ECO:0000256" key="9">
    <source>
        <dbReference type="RuleBase" id="RU000461"/>
    </source>
</evidence>
<evidence type="ECO:0000256" key="7">
    <source>
        <dbReference type="ARBA" id="ARBA00023033"/>
    </source>
</evidence>
<dbReference type="FunFam" id="1.10.630.10:FF:000008">
    <property type="entry name" value="Cytochrome P450 71D8"/>
    <property type="match status" value="1"/>
</dbReference>
<dbReference type="GO" id="GO:0004497">
    <property type="term" value="F:monooxygenase activity"/>
    <property type="evidence" value="ECO:0007669"/>
    <property type="project" value="UniProtKB-KW"/>
</dbReference>
<dbReference type="EC" id="1.14.-.-" evidence="12"/>
<dbReference type="CDD" id="cd11072">
    <property type="entry name" value="CYP71-like"/>
    <property type="match status" value="1"/>
</dbReference>
<evidence type="ECO:0000256" key="2">
    <source>
        <dbReference type="ARBA" id="ARBA00010617"/>
    </source>
</evidence>
<comment type="similarity">
    <text evidence="2 9">Belongs to the cytochrome P450 family.</text>
</comment>